<dbReference type="Proteomes" id="UP001054837">
    <property type="component" value="Unassembled WGS sequence"/>
</dbReference>
<organism evidence="1 2">
    <name type="scientific">Caerostris darwini</name>
    <dbReference type="NCBI Taxonomy" id="1538125"/>
    <lineage>
        <taxon>Eukaryota</taxon>
        <taxon>Metazoa</taxon>
        <taxon>Ecdysozoa</taxon>
        <taxon>Arthropoda</taxon>
        <taxon>Chelicerata</taxon>
        <taxon>Arachnida</taxon>
        <taxon>Araneae</taxon>
        <taxon>Araneomorphae</taxon>
        <taxon>Entelegynae</taxon>
        <taxon>Araneoidea</taxon>
        <taxon>Araneidae</taxon>
        <taxon>Caerostris</taxon>
    </lineage>
</organism>
<protein>
    <submittedName>
        <fullName evidence="1">Uncharacterized protein</fullName>
    </submittedName>
</protein>
<accession>A0AAV4RQ34</accession>
<sequence length="131" mass="14478">MVVYFKKPLFLKYEIYTTVTLVLQLLHCTRESLASLKPSNLSQESIYPSVGQILSDPSSAGLWSQSSLRRRPEDSAFDKISTFCSGDKSRIADIHLSQDFLAQVTHTRIEFAVRMTVADGDVHGGGLAGLD</sequence>
<name>A0AAV4RQ34_9ARAC</name>
<gene>
    <name evidence="1" type="ORF">CDAR_270101</name>
</gene>
<evidence type="ECO:0000313" key="1">
    <source>
        <dbReference type="EMBL" id="GIY22577.1"/>
    </source>
</evidence>
<proteinExistence type="predicted"/>
<reference evidence="1 2" key="1">
    <citation type="submission" date="2021-06" db="EMBL/GenBank/DDBJ databases">
        <title>Caerostris darwini draft genome.</title>
        <authorList>
            <person name="Kono N."/>
            <person name="Arakawa K."/>
        </authorList>
    </citation>
    <scope>NUCLEOTIDE SEQUENCE [LARGE SCALE GENOMIC DNA]</scope>
</reference>
<evidence type="ECO:0000313" key="2">
    <source>
        <dbReference type="Proteomes" id="UP001054837"/>
    </source>
</evidence>
<comment type="caution">
    <text evidence="1">The sequence shown here is derived from an EMBL/GenBank/DDBJ whole genome shotgun (WGS) entry which is preliminary data.</text>
</comment>
<dbReference type="AlphaFoldDB" id="A0AAV4RQ34"/>
<dbReference type="EMBL" id="BPLQ01006460">
    <property type="protein sequence ID" value="GIY22577.1"/>
    <property type="molecule type" value="Genomic_DNA"/>
</dbReference>
<keyword evidence="2" id="KW-1185">Reference proteome</keyword>